<dbReference type="Proteomes" id="UP000094271">
    <property type="component" value="Unassembled WGS sequence"/>
</dbReference>
<name>A0A1E3UGL8_9FIRM</name>
<evidence type="ECO:0000313" key="2">
    <source>
        <dbReference type="Proteomes" id="UP000094271"/>
    </source>
</evidence>
<evidence type="ECO:0008006" key="3">
    <source>
        <dbReference type="Google" id="ProtNLM"/>
    </source>
</evidence>
<proteinExistence type="predicted"/>
<dbReference type="OrthoDB" id="378710at2"/>
<comment type="caution">
    <text evidence="1">The sequence shown here is derived from an EMBL/GenBank/DDBJ whole genome shotgun (WGS) entry which is preliminary data.</text>
</comment>
<protein>
    <recommendedName>
        <fullName evidence="3">Phage terminase large subunit</fullName>
    </recommendedName>
</protein>
<sequence length="588" mass="68819">MIDLEEYLRELEEEDDREIKDNEAYQKALFEEYVLRGPENRERRKELNRLYKAGGELFGENGLRKQLAAFDLAYFGRAYLPHYFIRQSPAFHGELDDIWRQGVLKGMDPYTEAKTISRKDGSRQAIAAPRGHAKSTNFTFKGTLHAILYQYKHYPIILSDSSEQAEGFLDDIKTELEDNYHIIQDFGQVKGDKVWRGSVILTKTGIKVEAIGSGKKIRGRRHRNWRPDLFVLDDVENDENVMTPEQRRKLKNWFDKAVSKAGDTYTDIMYIGTVLHYDSLLSKVLQNPRYRSRKYRAVISFSSNQLLWEEWERIYTNLFDEQHQENAKTFFEANKEEMLEGTEVLWEEKFSYYDLMEMRVSEGTASFNSEMQNDPIDPENADFNEEWLDYYEPELMDFSKPNYLLVGANDPSLGKNKKSDTSSIIDLALDLNSGYMYIVGASVERRKPDAIIDDVIETHRRYKRDLHKGYYRFGVETVQFQYFFKDVMAAKALEAGEYIPIEEIQSIANKELRIRSLQPFVKNKWIKFSREHKELIKQLTEFPMGAHDDAPDGLQMAVSLAQSVRATASRPEYKTVQRRRSNFRKGAW</sequence>
<dbReference type="RefSeq" id="WP_069431718.1">
    <property type="nucleotide sequence ID" value="NZ_MEHA01000011.1"/>
</dbReference>
<organism evidence="1 2">
    <name type="scientific">Eisenbergiella tayi</name>
    <dbReference type="NCBI Taxonomy" id="1432052"/>
    <lineage>
        <taxon>Bacteria</taxon>
        <taxon>Bacillati</taxon>
        <taxon>Bacillota</taxon>
        <taxon>Clostridia</taxon>
        <taxon>Lachnospirales</taxon>
        <taxon>Lachnospiraceae</taxon>
        <taxon>Eisenbergiella</taxon>
    </lineage>
</organism>
<reference evidence="1 2" key="1">
    <citation type="submission" date="2016-08" db="EMBL/GenBank/DDBJ databases">
        <authorList>
            <person name="Seilhamer J.J."/>
        </authorList>
    </citation>
    <scope>NUCLEOTIDE SEQUENCE [LARGE SCALE GENOMIC DNA]</scope>
    <source>
        <strain evidence="1 2">NML150140-1</strain>
    </source>
</reference>
<dbReference type="EMBL" id="MEHA01000011">
    <property type="protein sequence ID" value="ODR50342.1"/>
    <property type="molecule type" value="Genomic_DNA"/>
</dbReference>
<accession>A0A1E3UGL8</accession>
<evidence type="ECO:0000313" key="1">
    <source>
        <dbReference type="EMBL" id="ODR50342.1"/>
    </source>
</evidence>
<dbReference type="AlphaFoldDB" id="A0A1E3UGL8"/>
<dbReference type="NCBIfam" id="TIGR01630">
    <property type="entry name" value="psiM2_ORF9"/>
    <property type="match status" value="1"/>
</dbReference>
<gene>
    <name evidence="1" type="ORF">BEI59_15915</name>
</gene>
<dbReference type="InterPro" id="IPR006517">
    <property type="entry name" value="Phage_terminase_lsu-like_C"/>
</dbReference>